<dbReference type="PANTHER" id="PTHR30386:SF17">
    <property type="entry name" value="ALKALINE PROTEASE SECRETION PROTEIN APRE"/>
    <property type="match status" value="1"/>
</dbReference>
<evidence type="ECO:0000259" key="10">
    <source>
        <dbReference type="Pfam" id="PF25994"/>
    </source>
</evidence>
<comment type="subcellular location">
    <subcellularLocation>
        <location evidence="1 9">Cell inner membrane</location>
        <topology evidence="1 9">Single-pass membrane protein</topology>
    </subcellularLocation>
</comment>
<dbReference type="Proteomes" id="UP001597474">
    <property type="component" value="Unassembled WGS sequence"/>
</dbReference>
<evidence type="ECO:0000256" key="2">
    <source>
        <dbReference type="ARBA" id="ARBA00009477"/>
    </source>
</evidence>
<dbReference type="PANTHER" id="PTHR30386">
    <property type="entry name" value="MEMBRANE FUSION SUBUNIT OF EMRAB-TOLC MULTIDRUG EFFLUX PUMP"/>
    <property type="match status" value="1"/>
</dbReference>
<organism evidence="12 13">
    <name type="scientific">Sulfitobacter aestuarii</name>
    <dbReference type="NCBI Taxonomy" id="2161676"/>
    <lineage>
        <taxon>Bacteria</taxon>
        <taxon>Pseudomonadati</taxon>
        <taxon>Pseudomonadota</taxon>
        <taxon>Alphaproteobacteria</taxon>
        <taxon>Rhodobacterales</taxon>
        <taxon>Roseobacteraceae</taxon>
        <taxon>Sulfitobacter</taxon>
    </lineage>
</organism>
<dbReference type="EMBL" id="JBHUMP010000016">
    <property type="protein sequence ID" value="MFD2741021.1"/>
    <property type="molecule type" value="Genomic_DNA"/>
</dbReference>
<keyword evidence="4 9" id="KW-1003">Cell membrane</keyword>
<dbReference type="PRINTS" id="PR01490">
    <property type="entry name" value="RTXTOXIND"/>
</dbReference>
<dbReference type="NCBIfam" id="TIGR01843">
    <property type="entry name" value="type_I_hlyD"/>
    <property type="match status" value="1"/>
</dbReference>
<feature type="domain" description="AprE-like long alpha-helical hairpin" evidence="10">
    <location>
        <begin position="91"/>
        <end position="279"/>
    </location>
</feature>
<dbReference type="Gene3D" id="2.40.50.100">
    <property type="match status" value="1"/>
</dbReference>
<dbReference type="InterPro" id="IPR050739">
    <property type="entry name" value="MFP"/>
</dbReference>
<keyword evidence="8" id="KW-0472">Membrane</keyword>
<keyword evidence="13" id="KW-1185">Reference proteome</keyword>
<dbReference type="Pfam" id="PF25994">
    <property type="entry name" value="HH_AprE"/>
    <property type="match status" value="1"/>
</dbReference>
<dbReference type="Pfam" id="PF26002">
    <property type="entry name" value="Beta-barrel_AprE"/>
    <property type="match status" value="1"/>
</dbReference>
<keyword evidence="3 9" id="KW-0813">Transport</keyword>
<proteinExistence type="inferred from homology"/>
<keyword evidence="5 9" id="KW-0997">Cell inner membrane</keyword>
<evidence type="ECO:0000256" key="4">
    <source>
        <dbReference type="ARBA" id="ARBA00022475"/>
    </source>
</evidence>
<evidence type="ECO:0000256" key="6">
    <source>
        <dbReference type="ARBA" id="ARBA00022692"/>
    </source>
</evidence>
<feature type="domain" description="AprE-like beta-barrel" evidence="11">
    <location>
        <begin position="323"/>
        <end position="413"/>
    </location>
</feature>
<evidence type="ECO:0000256" key="3">
    <source>
        <dbReference type="ARBA" id="ARBA00022448"/>
    </source>
</evidence>
<evidence type="ECO:0000256" key="1">
    <source>
        <dbReference type="ARBA" id="ARBA00004377"/>
    </source>
</evidence>
<protein>
    <recommendedName>
        <fullName evidence="9">Membrane fusion protein (MFP) family protein</fullName>
    </recommendedName>
</protein>
<reference evidence="13" key="1">
    <citation type="journal article" date="2019" name="Int. J. Syst. Evol. Microbiol.">
        <title>The Global Catalogue of Microorganisms (GCM) 10K type strain sequencing project: providing services to taxonomists for standard genome sequencing and annotation.</title>
        <authorList>
            <consortium name="The Broad Institute Genomics Platform"/>
            <consortium name="The Broad Institute Genome Sequencing Center for Infectious Disease"/>
            <person name="Wu L."/>
            <person name="Ma J."/>
        </authorList>
    </citation>
    <scope>NUCLEOTIDE SEQUENCE [LARGE SCALE GENOMIC DNA]</scope>
    <source>
        <strain evidence="13">TISTR 2562</strain>
    </source>
</reference>
<evidence type="ECO:0000313" key="12">
    <source>
        <dbReference type="EMBL" id="MFD2741021.1"/>
    </source>
</evidence>
<accession>A0ABW5U7R1</accession>
<evidence type="ECO:0000256" key="9">
    <source>
        <dbReference type="RuleBase" id="RU365093"/>
    </source>
</evidence>
<comment type="similarity">
    <text evidence="2 9">Belongs to the membrane fusion protein (MFP) (TC 8.A.1) family.</text>
</comment>
<dbReference type="InterPro" id="IPR058781">
    <property type="entry name" value="HH_AprE-like"/>
</dbReference>
<dbReference type="InterPro" id="IPR010129">
    <property type="entry name" value="T1SS_HlyD"/>
</dbReference>
<evidence type="ECO:0000256" key="5">
    <source>
        <dbReference type="ARBA" id="ARBA00022519"/>
    </source>
</evidence>
<dbReference type="RefSeq" id="WP_386375498.1">
    <property type="nucleotide sequence ID" value="NZ_JBHUMP010000016.1"/>
</dbReference>
<dbReference type="Gene3D" id="2.40.30.170">
    <property type="match status" value="1"/>
</dbReference>
<evidence type="ECO:0000259" key="11">
    <source>
        <dbReference type="Pfam" id="PF26002"/>
    </source>
</evidence>
<keyword evidence="7" id="KW-1133">Transmembrane helix</keyword>
<keyword evidence="6" id="KW-0812">Transmembrane</keyword>
<gene>
    <name evidence="12" type="ORF">ACFSUD_15665</name>
</gene>
<dbReference type="InterPro" id="IPR058982">
    <property type="entry name" value="Beta-barrel_AprE"/>
</dbReference>
<evidence type="ECO:0000256" key="7">
    <source>
        <dbReference type="ARBA" id="ARBA00022989"/>
    </source>
</evidence>
<sequence>MKKSNDKRWSAWKPVVFGFVGLLVLVGGFGTWAVATNIAGAVVASGRFEVERNRQVIQHETGGTVDEILVKEGDTVEAGDSLIRLDAQQLKSQLTIIEGQLYELMARRARLEAERDESGTIEFDEELIEAGRQNPTLEELMDGQTNLFEARQATVDRNIEQLGKRRGQIVNQIEGVTAQETALGRQLELIEQELGSQQSLLDRGLAQATTVLNLQREQARLSGQIGELAASKAQAEGRVTETDIEILKLATARREEAITELRDLRYRELELVEQRNALRVEIDRLDIRAPVSGIVYSLKVQTPRSVVRAAEPLMFLVPQDRPLVIAARVQPIHIDQIVVGQQVNLRLSALDSRTTPELVGEVLQISADALEDEASGQTYYRAEIMLKPGEVQKLATGTVLLPGMPVEAFIRTGDRSPMAYLLKPMTDYFVRAFRES</sequence>
<name>A0ABW5U7R1_9RHOB</name>
<comment type="caution">
    <text evidence="12">The sequence shown here is derived from an EMBL/GenBank/DDBJ whole genome shotgun (WGS) entry which is preliminary data.</text>
</comment>
<evidence type="ECO:0000313" key="13">
    <source>
        <dbReference type="Proteomes" id="UP001597474"/>
    </source>
</evidence>
<evidence type="ECO:0000256" key="8">
    <source>
        <dbReference type="ARBA" id="ARBA00023136"/>
    </source>
</evidence>